<dbReference type="AlphaFoldDB" id="A0A0K2T0L2"/>
<evidence type="ECO:0000313" key="1">
    <source>
        <dbReference type="EMBL" id="CDW19569.1"/>
    </source>
</evidence>
<protein>
    <submittedName>
        <fullName evidence="1">Uncharacterized protein</fullName>
    </submittedName>
</protein>
<dbReference type="EMBL" id="HACA01002208">
    <property type="protein sequence ID" value="CDW19569.1"/>
    <property type="molecule type" value="Transcribed_RNA"/>
</dbReference>
<proteinExistence type="predicted"/>
<feature type="non-terminal residue" evidence="1">
    <location>
        <position position="1"/>
    </location>
</feature>
<reference evidence="1" key="1">
    <citation type="submission" date="2014-05" db="EMBL/GenBank/DDBJ databases">
        <authorList>
            <person name="Chronopoulou M."/>
        </authorList>
    </citation>
    <scope>NUCLEOTIDE SEQUENCE</scope>
    <source>
        <tissue evidence="1">Whole organism</tissue>
    </source>
</reference>
<name>A0A0K2T0L2_LEPSM</name>
<accession>A0A0K2T0L2</accession>
<organism evidence="1">
    <name type="scientific">Lepeophtheirus salmonis</name>
    <name type="common">Salmon louse</name>
    <name type="synonym">Caligus salmonis</name>
    <dbReference type="NCBI Taxonomy" id="72036"/>
    <lineage>
        <taxon>Eukaryota</taxon>
        <taxon>Metazoa</taxon>
        <taxon>Ecdysozoa</taxon>
        <taxon>Arthropoda</taxon>
        <taxon>Crustacea</taxon>
        <taxon>Multicrustacea</taxon>
        <taxon>Hexanauplia</taxon>
        <taxon>Copepoda</taxon>
        <taxon>Siphonostomatoida</taxon>
        <taxon>Caligidae</taxon>
        <taxon>Lepeophtheirus</taxon>
    </lineage>
</organism>
<sequence length="44" mass="4828">NISGAESLTIFIITFRASLSVDGNRAAQFIKTLSRFSGLYNFSL</sequence>